<gene>
    <name evidence="15" type="ORF">C2869_20805</name>
</gene>
<keyword evidence="7" id="KW-0653">Protein transport</keyword>
<evidence type="ECO:0000256" key="1">
    <source>
        <dbReference type="ARBA" id="ARBA00004533"/>
    </source>
</evidence>
<evidence type="ECO:0000256" key="12">
    <source>
        <dbReference type="SAM" id="Phobius"/>
    </source>
</evidence>
<keyword evidence="16" id="KW-1185">Reference proteome</keyword>
<reference evidence="15 16" key="1">
    <citation type="submission" date="2018-01" db="EMBL/GenBank/DDBJ databases">
        <title>Genome sequence of a Cantenovulum-like bacteria.</title>
        <authorList>
            <person name="Tan W.R."/>
            <person name="Lau N.-S."/>
            <person name="Go F."/>
            <person name="Amirul A.-A.A."/>
        </authorList>
    </citation>
    <scope>NUCLEOTIDE SEQUENCE [LARGE SCALE GENOMIC DNA]</scope>
    <source>
        <strain evidence="15 16">CCB-QB4</strain>
    </source>
</reference>
<dbReference type="GO" id="GO:0009306">
    <property type="term" value="P:protein secretion"/>
    <property type="evidence" value="ECO:0007669"/>
    <property type="project" value="InterPro"/>
</dbReference>
<evidence type="ECO:0000256" key="7">
    <source>
        <dbReference type="ARBA" id="ARBA00022927"/>
    </source>
</evidence>
<evidence type="ECO:0000256" key="10">
    <source>
        <dbReference type="PIRNR" id="PIRNR002786"/>
    </source>
</evidence>
<dbReference type="SUPFAM" id="SSF54523">
    <property type="entry name" value="Pili subunits"/>
    <property type="match status" value="1"/>
</dbReference>
<dbReference type="OrthoDB" id="9788973at2"/>
<dbReference type="RefSeq" id="WP_108604737.1">
    <property type="nucleotide sequence ID" value="NZ_CP026604.1"/>
</dbReference>
<evidence type="ECO:0000256" key="8">
    <source>
        <dbReference type="ARBA" id="ARBA00022989"/>
    </source>
</evidence>
<dbReference type="InterPro" id="IPR045584">
    <property type="entry name" value="Pilin-like"/>
</dbReference>
<protein>
    <recommendedName>
        <fullName evidence="10">Type II secretion system protein K</fullName>
    </recommendedName>
</protein>
<dbReference type="PIRSF" id="PIRSF002786">
    <property type="entry name" value="XcpX"/>
    <property type="match status" value="1"/>
</dbReference>
<dbReference type="NCBIfam" id="NF037980">
    <property type="entry name" value="T2SS_GspK"/>
    <property type="match status" value="1"/>
</dbReference>
<evidence type="ECO:0000256" key="3">
    <source>
        <dbReference type="ARBA" id="ARBA00022448"/>
    </source>
</evidence>
<sequence length="359" mass="40372">MLGCRGVSKQRGVALITVLLIVAIVTVIATDMAMRLQMQIKRTDNLYSNEQAYWYALGAEEFVSLLLKESFDEKGGVFNLEQAWAMQDMVFPVENGEISGEIQDLHACFNLNAVYRDPKKQKNNQNNNSNNQNTNSNNQNSNNTTGSPANASQFQVEPKVQFMALLEAVSVENYEAEQIRDALFDWLDPDTNTSPFGAEDYVYEARIKPHLAANSMMVDASELRMVEGVNKRIMDKIIEHVCIIPDVDEQLINVNTLGDQGADILQAMFTPKLSSSDAQSLLSNRPKEGWADINDFWQEAEIQAIGQISPQVKQQFTVKSQYFRMKAKTEFNRSWIGLESIIMLDQKGQGKVIARKIGV</sequence>
<dbReference type="PANTHER" id="PTHR38831:SF1">
    <property type="entry name" value="TYPE II SECRETION SYSTEM PROTEIN K-RELATED"/>
    <property type="match status" value="1"/>
</dbReference>
<evidence type="ECO:0000256" key="5">
    <source>
        <dbReference type="ARBA" id="ARBA00022519"/>
    </source>
</evidence>
<dbReference type="AlphaFoldDB" id="A0A2S0VWX3"/>
<dbReference type="InterPro" id="IPR005628">
    <property type="entry name" value="GspK"/>
</dbReference>
<keyword evidence="8 12" id="KW-1133">Transmembrane helix</keyword>
<dbReference type="Gene3D" id="3.30.1300.30">
    <property type="entry name" value="GSPII I/J protein-like"/>
    <property type="match status" value="1"/>
</dbReference>
<dbReference type="InterPro" id="IPR049179">
    <property type="entry name" value="T2SSK_SAM-like_2nd"/>
</dbReference>
<dbReference type="Gene3D" id="1.10.40.60">
    <property type="entry name" value="EpsJ-like"/>
    <property type="match status" value="2"/>
</dbReference>
<dbReference type="Pfam" id="PF03934">
    <property type="entry name" value="T2SSK"/>
    <property type="match status" value="1"/>
</dbReference>
<dbReference type="EMBL" id="CP026604">
    <property type="protein sequence ID" value="AWB68685.1"/>
    <property type="molecule type" value="Genomic_DNA"/>
</dbReference>
<feature type="region of interest" description="Disordered" evidence="11">
    <location>
        <begin position="119"/>
        <end position="151"/>
    </location>
</feature>
<dbReference type="Pfam" id="PF21687">
    <property type="entry name" value="T2SSK_1st"/>
    <property type="match status" value="1"/>
</dbReference>
<dbReference type="InterPro" id="IPR049031">
    <property type="entry name" value="T2SSK_SAM-like_1st"/>
</dbReference>
<keyword evidence="4 10" id="KW-1003">Cell membrane</keyword>
<evidence type="ECO:0000313" key="15">
    <source>
        <dbReference type="EMBL" id="AWB68685.1"/>
    </source>
</evidence>
<evidence type="ECO:0000259" key="14">
    <source>
        <dbReference type="Pfam" id="PF21687"/>
    </source>
</evidence>
<dbReference type="KEGG" id="cate:C2869_20805"/>
<feature type="compositionally biased region" description="Low complexity" evidence="11">
    <location>
        <begin position="123"/>
        <end position="145"/>
    </location>
</feature>
<accession>A0A2S0VWX3</accession>
<dbReference type="Proteomes" id="UP000244441">
    <property type="component" value="Chromosome"/>
</dbReference>
<name>A0A2S0VWX3_9ALTE</name>
<proteinExistence type="inferred from homology"/>
<keyword evidence="3 10" id="KW-0813">Transport</keyword>
<comment type="subcellular location">
    <subcellularLocation>
        <location evidence="1 10">Cell inner membrane</location>
    </subcellularLocation>
</comment>
<evidence type="ECO:0000256" key="4">
    <source>
        <dbReference type="ARBA" id="ARBA00022475"/>
    </source>
</evidence>
<evidence type="ECO:0000256" key="11">
    <source>
        <dbReference type="SAM" id="MobiDB-lite"/>
    </source>
</evidence>
<keyword evidence="6 12" id="KW-0812">Transmembrane</keyword>
<dbReference type="GO" id="GO:0005886">
    <property type="term" value="C:plasma membrane"/>
    <property type="evidence" value="ECO:0007669"/>
    <property type="project" value="UniProtKB-SubCell"/>
</dbReference>
<organism evidence="15 16">
    <name type="scientific">Saccharobesus litoralis</name>
    <dbReference type="NCBI Taxonomy" id="2172099"/>
    <lineage>
        <taxon>Bacteria</taxon>
        <taxon>Pseudomonadati</taxon>
        <taxon>Pseudomonadota</taxon>
        <taxon>Gammaproteobacteria</taxon>
        <taxon>Alteromonadales</taxon>
        <taxon>Alteromonadaceae</taxon>
        <taxon>Saccharobesus</taxon>
    </lineage>
</organism>
<evidence type="ECO:0000256" key="2">
    <source>
        <dbReference type="ARBA" id="ARBA00007246"/>
    </source>
</evidence>
<feature type="transmembrane region" description="Helical" evidence="12">
    <location>
        <begin position="12"/>
        <end position="33"/>
    </location>
</feature>
<dbReference type="PANTHER" id="PTHR38831">
    <property type="entry name" value="TYPE II SECRETION SYSTEM PROTEIN K"/>
    <property type="match status" value="1"/>
</dbReference>
<evidence type="ECO:0000313" key="16">
    <source>
        <dbReference type="Proteomes" id="UP000244441"/>
    </source>
</evidence>
<keyword evidence="5 10" id="KW-0997">Cell inner membrane</keyword>
<keyword evidence="9 10" id="KW-0472">Membrane</keyword>
<evidence type="ECO:0000256" key="6">
    <source>
        <dbReference type="ARBA" id="ARBA00022692"/>
    </source>
</evidence>
<dbReference type="InterPro" id="IPR038072">
    <property type="entry name" value="GspK_central_sf"/>
</dbReference>
<feature type="domain" description="T2SS protein K second SAM-like" evidence="13">
    <location>
        <begin position="252"/>
        <end position="318"/>
    </location>
</feature>
<comment type="similarity">
    <text evidence="2 10">Belongs to the GSP K family.</text>
</comment>
<evidence type="ECO:0000256" key="9">
    <source>
        <dbReference type="ARBA" id="ARBA00023136"/>
    </source>
</evidence>
<dbReference type="SUPFAM" id="SSF158544">
    <property type="entry name" value="GspK insert domain-like"/>
    <property type="match status" value="2"/>
</dbReference>
<evidence type="ECO:0000259" key="13">
    <source>
        <dbReference type="Pfam" id="PF03934"/>
    </source>
</evidence>
<feature type="domain" description="T2SS protein K first SAM-like" evidence="14">
    <location>
        <begin position="107"/>
        <end position="246"/>
    </location>
</feature>